<feature type="transmembrane region" description="Helical" evidence="8">
    <location>
        <begin position="215"/>
        <end position="234"/>
    </location>
</feature>
<dbReference type="Gene3D" id="1.20.1250.20">
    <property type="entry name" value="MFS general substrate transporter like domains"/>
    <property type="match status" value="1"/>
</dbReference>
<feature type="transmembrane region" description="Helical" evidence="8">
    <location>
        <begin position="305"/>
        <end position="326"/>
    </location>
</feature>
<feature type="transmembrane region" description="Helical" evidence="8">
    <location>
        <begin position="346"/>
        <end position="363"/>
    </location>
</feature>
<evidence type="ECO:0000256" key="7">
    <source>
        <dbReference type="RuleBase" id="RU003346"/>
    </source>
</evidence>
<dbReference type="PANTHER" id="PTHR48022">
    <property type="entry name" value="PLASTIDIC GLUCOSE TRANSPORTER 4"/>
    <property type="match status" value="1"/>
</dbReference>
<feature type="transmembrane region" description="Helical" evidence="8">
    <location>
        <begin position="123"/>
        <end position="141"/>
    </location>
</feature>
<keyword evidence="11" id="KW-1185">Reference proteome</keyword>
<dbReference type="OrthoDB" id="6133115at2759"/>
<dbReference type="GO" id="GO:0005351">
    <property type="term" value="F:carbohydrate:proton symporter activity"/>
    <property type="evidence" value="ECO:0007669"/>
    <property type="project" value="TreeGrafter"/>
</dbReference>
<evidence type="ECO:0000256" key="1">
    <source>
        <dbReference type="ARBA" id="ARBA00004141"/>
    </source>
</evidence>
<reference evidence="10" key="1">
    <citation type="journal article" date="2020" name="Stud. Mycol.">
        <title>101 Dothideomycetes genomes: a test case for predicting lifestyles and emergence of pathogens.</title>
        <authorList>
            <person name="Haridas S."/>
            <person name="Albert R."/>
            <person name="Binder M."/>
            <person name="Bloem J."/>
            <person name="Labutti K."/>
            <person name="Salamov A."/>
            <person name="Andreopoulos B."/>
            <person name="Baker S."/>
            <person name="Barry K."/>
            <person name="Bills G."/>
            <person name="Bluhm B."/>
            <person name="Cannon C."/>
            <person name="Castanera R."/>
            <person name="Culley D."/>
            <person name="Daum C."/>
            <person name="Ezra D."/>
            <person name="Gonzalez J."/>
            <person name="Henrissat B."/>
            <person name="Kuo A."/>
            <person name="Liang C."/>
            <person name="Lipzen A."/>
            <person name="Lutzoni F."/>
            <person name="Magnuson J."/>
            <person name="Mondo S."/>
            <person name="Nolan M."/>
            <person name="Ohm R."/>
            <person name="Pangilinan J."/>
            <person name="Park H.-J."/>
            <person name="Ramirez L."/>
            <person name="Alfaro M."/>
            <person name="Sun H."/>
            <person name="Tritt A."/>
            <person name="Yoshinaga Y."/>
            <person name="Zwiers L.-H."/>
            <person name="Turgeon B."/>
            <person name="Goodwin S."/>
            <person name="Spatafora J."/>
            <person name="Crous P."/>
            <person name="Grigoriev I."/>
        </authorList>
    </citation>
    <scope>NUCLEOTIDE SEQUENCE</scope>
    <source>
        <strain evidence="10">CBS 473.64</strain>
    </source>
</reference>
<accession>A0A6A6S6F9</accession>
<sequence>MSTEAKEVGVSHSDRKESVTDIRNVQNVALADATAKSNVSPWTGAMFKLYACLFVATLNSCINGYDGSLMGAINSYPQYREYFGFSLNEGTPSTGIVYAIYTIGNLVGSFAAGPATDFKGRKWGMFIGCVFIVLGTCIQASCHNLGGFMGGRFVLGFGVAITSTAGPAYASEMAHPAYRGVLTGIFNTFWFVGGIPGTFIPYGTSTMEGTMSWRIPVWLQMIFAGVVLFASPFLPETPRWLIANDRHEEALNTMAKYHGEGSRESAIVQLEYKEMVEDISVTGSDKRWWDYRELFNSREQRYRTMLVLSMGFFGQWSGNGPVSYYYPTMLQGAGITDNHRRLLFNGMQNVVSFAGAIFGAVYTDKWGRRPQLLVSTGMVVCIFAIVCALIATNLINDSNGKPVLDESGTPRIKSPGQAKAVIAFIFIFGFIFSAGYTPLQQLYPVECLRYESRAKGMAFYNFWVNIAGFYNTFVTGIAFSGAGWKYYFLFIFWDIFEFVFIYFFYVETRRRTLEELSEIFKSPKPVKTSLSKVQIVMHGSQGVTEVLNKEMS</sequence>
<keyword evidence="5 8" id="KW-1133">Transmembrane helix</keyword>
<feature type="transmembrane region" description="Helical" evidence="8">
    <location>
        <begin position="420"/>
        <end position="439"/>
    </location>
</feature>
<evidence type="ECO:0000256" key="2">
    <source>
        <dbReference type="ARBA" id="ARBA00010992"/>
    </source>
</evidence>
<feature type="transmembrane region" description="Helical" evidence="8">
    <location>
        <begin position="460"/>
        <end position="480"/>
    </location>
</feature>
<evidence type="ECO:0000256" key="4">
    <source>
        <dbReference type="ARBA" id="ARBA00022692"/>
    </source>
</evidence>
<dbReference type="PANTHER" id="PTHR48022:SF79">
    <property type="entry name" value="LACTOSE PERMEASE, PUTATIVE (AFU_ORTHOLOGUE AFUA_6G01860)-RELATED"/>
    <property type="match status" value="1"/>
</dbReference>
<keyword evidence="3 7" id="KW-0813">Transport</keyword>
<protein>
    <submittedName>
        <fullName evidence="10">General substrate transporter</fullName>
    </submittedName>
</protein>
<dbReference type="GO" id="GO:0016020">
    <property type="term" value="C:membrane"/>
    <property type="evidence" value="ECO:0007669"/>
    <property type="project" value="UniProtKB-SubCell"/>
</dbReference>
<evidence type="ECO:0000256" key="3">
    <source>
        <dbReference type="ARBA" id="ARBA00022448"/>
    </source>
</evidence>
<feature type="transmembrane region" description="Helical" evidence="8">
    <location>
        <begin position="372"/>
        <end position="395"/>
    </location>
</feature>
<evidence type="ECO:0000256" key="6">
    <source>
        <dbReference type="ARBA" id="ARBA00023136"/>
    </source>
</evidence>
<dbReference type="InterPro" id="IPR003663">
    <property type="entry name" value="Sugar/inositol_transpt"/>
</dbReference>
<feature type="transmembrane region" description="Helical" evidence="8">
    <location>
        <begin position="182"/>
        <end position="203"/>
    </location>
</feature>
<dbReference type="AlphaFoldDB" id="A0A6A6S6F9"/>
<dbReference type="Pfam" id="PF00083">
    <property type="entry name" value="Sugar_tr"/>
    <property type="match status" value="1"/>
</dbReference>
<evidence type="ECO:0000256" key="5">
    <source>
        <dbReference type="ARBA" id="ARBA00022989"/>
    </source>
</evidence>
<dbReference type="Proteomes" id="UP000799753">
    <property type="component" value="Unassembled WGS sequence"/>
</dbReference>
<keyword evidence="4 8" id="KW-0812">Transmembrane</keyword>
<dbReference type="InterPro" id="IPR005828">
    <property type="entry name" value="MFS_sugar_transport-like"/>
</dbReference>
<feature type="transmembrane region" description="Helical" evidence="8">
    <location>
        <begin position="486"/>
        <end position="505"/>
    </location>
</feature>
<feature type="domain" description="Major facilitator superfamily (MFS) profile" evidence="9">
    <location>
        <begin position="52"/>
        <end position="509"/>
    </location>
</feature>
<evidence type="ECO:0000256" key="8">
    <source>
        <dbReference type="SAM" id="Phobius"/>
    </source>
</evidence>
<dbReference type="InterPro" id="IPR036259">
    <property type="entry name" value="MFS_trans_sf"/>
</dbReference>
<gene>
    <name evidence="10" type="ORF">P280DRAFT_253912</name>
</gene>
<dbReference type="PROSITE" id="PS50850">
    <property type="entry name" value="MFS"/>
    <property type="match status" value="1"/>
</dbReference>
<comment type="similarity">
    <text evidence="2 7">Belongs to the major facilitator superfamily. Sugar transporter (TC 2.A.1.1) family.</text>
</comment>
<keyword evidence="6 8" id="KW-0472">Membrane</keyword>
<comment type="subcellular location">
    <subcellularLocation>
        <location evidence="1">Membrane</location>
        <topology evidence="1">Multi-pass membrane protein</topology>
    </subcellularLocation>
</comment>
<feature type="transmembrane region" description="Helical" evidence="8">
    <location>
        <begin position="153"/>
        <end position="170"/>
    </location>
</feature>
<feature type="transmembrane region" description="Helical" evidence="8">
    <location>
        <begin position="96"/>
        <end position="116"/>
    </location>
</feature>
<evidence type="ECO:0000313" key="10">
    <source>
        <dbReference type="EMBL" id="KAF2643466.1"/>
    </source>
</evidence>
<evidence type="ECO:0000313" key="11">
    <source>
        <dbReference type="Proteomes" id="UP000799753"/>
    </source>
</evidence>
<dbReference type="EMBL" id="MU006780">
    <property type="protein sequence ID" value="KAF2643466.1"/>
    <property type="molecule type" value="Genomic_DNA"/>
</dbReference>
<dbReference type="NCBIfam" id="TIGR00879">
    <property type="entry name" value="SP"/>
    <property type="match status" value="1"/>
</dbReference>
<dbReference type="SUPFAM" id="SSF103473">
    <property type="entry name" value="MFS general substrate transporter"/>
    <property type="match status" value="1"/>
</dbReference>
<dbReference type="InterPro" id="IPR020846">
    <property type="entry name" value="MFS_dom"/>
</dbReference>
<name>A0A6A6S6F9_9PLEO</name>
<proteinExistence type="inferred from homology"/>
<organism evidence="10 11">
    <name type="scientific">Massarina eburnea CBS 473.64</name>
    <dbReference type="NCBI Taxonomy" id="1395130"/>
    <lineage>
        <taxon>Eukaryota</taxon>
        <taxon>Fungi</taxon>
        <taxon>Dikarya</taxon>
        <taxon>Ascomycota</taxon>
        <taxon>Pezizomycotina</taxon>
        <taxon>Dothideomycetes</taxon>
        <taxon>Pleosporomycetidae</taxon>
        <taxon>Pleosporales</taxon>
        <taxon>Massarineae</taxon>
        <taxon>Massarinaceae</taxon>
        <taxon>Massarina</taxon>
    </lineage>
</organism>
<dbReference type="InterPro" id="IPR050360">
    <property type="entry name" value="MFS_Sugar_Transporters"/>
</dbReference>
<dbReference type="FunFam" id="1.20.1250.20:FF:000217">
    <property type="entry name" value="MFS lactose permease, putative"/>
    <property type="match status" value="1"/>
</dbReference>
<evidence type="ECO:0000259" key="9">
    <source>
        <dbReference type="PROSITE" id="PS50850"/>
    </source>
</evidence>